<dbReference type="EMBL" id="CACVBS010000031">
    <property type="protein sequence ID" value="CAA7260960.1"/>
    <property type="molecule type" value="Genomic_DNA"/>
</dbReference>
<gene>
    <name evidence="1" type="ORF">AAE3_LOCUS3079</name>
</gene>
<evidence type="ECO:0000313" key="1">
    <source>
        <dbReference type="EMBL" id="CAA7260960.1"/>
    </source>
</evidence>
<evidence type="ECO:0000313" key="2">
    <source>
        <dbReference type="Proteomes" id="UP000467700"/>
    </source>
</evidence>
<organism evidence="1 2">
    <name type="scientific">Cyclocybe aegerita</name>
    <name type="common">Black poplar mushroom</name>
    <name type="synonym">Agrocybe aegerita</name>
    <dbReference type="NCBI Taxonomy" id="1973307"/>
    <lineage>
        <taxon>Eukaryota</taxon>
        <taxon>Fungi</taxon>
        <taxon>Dikarya</taxon>
        <taxon>Basidiomycota</taxon>
        <taxon>Agaricomycotina</taxon>
        <taxon>Agaricomycetes</taxon>
        <taxon>Agaricomycetidae</taxon>
        <taxon>Agaricales</taxon>
        <taxon>Agaricineae</taxon>
        <taxon>Bolbitiaceae</taxon>
        <taxon>Cyclocybe</taxon>
    </lineage>
</organism>
<keyword evidence="2" id="KW-1185">Reference proteome</keyword>
<name>A0A8S0VTT1_CYCAE</name>
<proteinExistence type="predicted"/>
<sequence length="118" mass="12865">MSSVLVQTLLKSSEIEYAWAAGVDGRDLHTRDMDCLAPPAVGASEAVRISSLDSTTRGFVTPKCPKMQSKIYIGWFLIVVQCQTNQPLAPQTVFLDLSTERKAQELGGVVQPRSQLAN</sequence>
<dbReference type="AlphaFoldDB" id="A0A8S0VTT1"/>
<protein>
    <submittedName>
        <fullName evidence="1">Uncharacterized protein</fullName>
    </submittedName>
</protein>
<comment type="caution">
    <text evidence="1">The sequence shown here is derived from an EMBL/GenBank/DDBJ whole genome shotgun (WGS) entry which is preliminary data.</text>
</comment>
<dbReference type="Proteomes" id="UP000467700">
    <property type="component" value="Unassembled WGS sequence"/>
</dbReference>
<accession>A0A8S0VTT1</accession>
<reference evidence="1 2" key="1">
    <citation type="submission" date="2020-01" db="EMBL/GenBank/DDBJ databases">
        <authorList>
            <person name="Gupta K D."/>
        </authorList>
    </citation>
    <scope>NUCLEOTIDE SEQUENCE [LARGE SCALE GENOMIC DNA]</scope>
</reference>